<dbReference type="KEGG" id="scn:Solca_0590"/>
<reference evidence="2" key="1">
    <citation type="submission" date="2012-02" db="EMBL/GenBank/DDBJ databases">
        <title>The complete genome of Solitalea canadensis DSM 3403.</title>
        <authorList>
            <consortium name="US DOE Joint Genome Institute (JGI-PGF)"/>
            <person name="Lucas S."/>
            <person name="Copeland A."/>
            <person name="Lapidus A."/>
            <person name="Glavina del Rio T."/>
            <person name="Dalin E."/>
            <person name="Tice H."/>
            <person name="Bruce D."/>
            <person name="Goodwin L."/>
            <person name="Pitluck S."/>
            <person name="Peters L."/>
            <person name="Ovchinnikova G."/>
            <person name="Lu M."/>
            <person name="Kyrpides N."/>
            <person name="Mavromatis K."/>
            <person name="Ivanova N."/>
            <person name="Brettin T."/>
            <person name="Detter J.C."/>
            <person name="Han C."/>
            <person name="Larimer F."/>
            <person name="Land M."/>
            <person name="Hauser L."/>
            <person name="Markowitz V."/>
            <person name="Cheng J.-F."/>
            <person name="Hugenholtz P."/>
            <person name="Woyke T."/>
            <person name="Wu D."/>
            <person name="Spring S."/>
            <person name="Schroeder M."/>
            <person name="Kopitz M."/>
            <person name="Brambilla E."/>
            <person name="Klenk H.-P."/>
            <person name="Eisen J.A."/>
        </authorList>
    </citation>
    <scope>NUCLEOTIDE SEQUENCE</scope>
    <source>
        <strain evidence="2">DSM 3403</strain>
    </source>
</reference>
<gene>
    <name evidence="2" type="ordered locus">Solca_0590</name>
</gene>
<keyword evidence="1" id="KW-0472">Membrane</keyword>
<dbReference type="HOGENOM" id="CLU_2025211_0_0_10"/>
<evidence type="ECO:0000313" key="2">
    <source>
        <dbReference type="EMBL" id="AFD05720.1"/>
    </source>
</evidence>
<dbReference type="AlphaFoldDB" id="H8KP83"/>
<proteinExistence type="predicted"/>
<evidence type="ECO:0000313" key="3">
    <source>
        <dbReference type="Proteomes" id="UP000007590"/>
    </source>
</evidence>
<dbReference type="RefSeq" id="WP_014678948.1">
    <property type="nucleotide sequence ID" value="NC_017770.1"/>
</dbReference>
<feature type="transmembrane region" description="Helical" evidence="1">
    <location>
        <begin position="54"/>
        <end position="76"/>
    </location>
</feature>
<accession>H8KP83</accession>
<keyword evidence="1" id="KW-0812">Transmembrane</keyword>
<feature type="transmembrane region" description="Helical" evidence="1">
    <location>
        <begin position="15"/>
        <end position="34"/>
    </location>
</feature>
<keyword evidence="1" id="KW-1133">Transmembrane helix</keyword>
<feature type="transmembrane region" description="Helical" evidence="1">
    <location>
        <begin position="96"/>
        <end position="119"/>
    </location>
</feature>
<evidence type="ECO:0000256" key="1">
    <source>
        <dbReference type="SAM" id="Phobius"/>
    </source>
</evidence>
<keyword evidence="3" id="KW-1185">Reference proteome</keyword>
<dbReference type="Proteomes" id="UP000007590">
    <property type="component" value="Chromosome"/>
</dbReference>
<sequence length="122" mass="13425">MNNAKEKSFEYANDAMKLILTLSTGVVAFSITFLKDVIGSKPINDKCLLEYSWFVLLFAAFVSIWSMFAIAGSLNAIENCSTIADQKKIHIYNPNIAFPAGVAIISFIAGVLLYINFALSNF</sequence>
<dbReference type="STRING" id="929556.Solca_0590"/>
<dbReference type="OrthoDB" id="1495494at2"/>
<evidence type="ECO:0008006" key="4">
    <source>
        <dbReference type="Google" id="ProtNLM"/>
    </source>
</evidence>
<protein>
    <recommendedName>
        <fullName evidence="4">CASP-like protein</fullName>
    </recommendedName>
</protein>
<name>H8KP83_SOLCM</name>
<dbReference type="EMBL" id="CP003349">
    <property type="protein sequence ID" value="AFD05720.1"/>
    <property type="molecule type" value="Genomic_DNA"/>
</dbReference>
<organism evidence="2 3">
    <name type="scientific">Solitalea canadensis (strain ATCC 29591 / DSM 3403 / JCM 21819 / LMG 8368 / NBRC 15130 / NCIMB 12057 / USAM 9D)</name>
    <name type="common">Flexibacter canadensis</name>
    <dbReference type="NCBI Taxonomy" id="929556"/>
    <lineage>
        <taxon>Bacteria</taxon>
        <taxon>Pseudomonadati</taxon>
        <taxon>Bacteroidota</taxon>
        <taxon>Sphingobacteriia</taxon>
        <taxon>Sphingobacteriales</taxon>
        <taxon>Sphingobacteriaceae</taxon>
        <taxon>Solitalea</taxon>
    </lineage>
</organism>